<evidence type="ECO:0000313" key="1">
    <source>
        <dbReference type="EMBL" id="GAJ96498.1"/>
    </source>
</evidence>
<accession>A0AA87Q7G3</accession>
<comment type="caution">
    <text evidence="1">The sequence shown here is derived from an EMBL/GenBank/DDBJ whole genome shotgun (WGS) entry which is preliminary data.</text>
</comment>
<evidence type="ECO:0000313" key="2">
    <source>
        <dbReference type="Proteomes" id="UP000026941"/>
    </source>
</evidence>
<gene>
    <name evidence="1" type="ORF">RRH01S_23_00040</name>
</gene>
<organism evidence="1 2">
    <name type="scientific">Rhizobium rhizogenes NBRC 13257</name>
    <dbReference type="NCBI Taxonomy" id="1220581"/>
    <lineage>
        <taxon>Bacteria</taxon>
        <taxon>Pseudomonadati</taxon>
        <taxon>Pseudomonadota</taxon>
        <taxon>Alphaproteobacteria</taxon>
        <taxon>Hyphomicrobiales</taxon>
        <taxon>Rhizobiaceae</taxon>
        <taxon>Rhizobium/Agrobacterium group</taxon>
        <taxon>Rhizobium</taxon>
    </lineage>
</organism>
<dbReference type="AlphaFoldDB" id="A0AA87Q7G3"/>
<dbReference type="Proteomes" id="UP000026941">
    <property type="component" value="Unassembled WGS sequence"/>
</dbReference>
<name>A0AA87Q7G3_RHIRH</name>
<dbReference type="EMBL" id="BAYX01000023">
    <property type="protein sequence ID" value="GAJ96498.1"/>
    <property type="molecule type" value="Genomic_DNA"/>
</dbReference>
<proteinExistence type="predicted"/>
<sequence>MGLRRTRLLAALKANRIGGIHLLPAISTAYPREKMSRKDWELKGFILEGDWTFVTINSVDFRGPRSNPGSSGEYAGVVLHAGLICFNVPDGIRRDAQLEMLDAAIQLIEEYSGEIINMLIKITLEDDCIEAQIFFLPSQELD</sequence>
<reference evidence="1 2" key="1">
    <citation type="submission" date="2014-05" db="EMBL/GenBank/DDBJ databases">
        <title>Whole genome shotgun sequence of Rhizobium rhizogenes NBRC 13257.</title>
        <authorList>
            <person name="Katano-Makiyama Y."/>
            <person name="Hosoyama A."/>
            <person name="Hashimoto M."/>
            <person name="Hosoyama Y."/>
            <person name="Noguchi M."/>
            <person name="Tsuchikane K."/>
            <person name="Kimura A."/>
            <person name="Ohji S."/>
            <person name="Ichikawa N."/>
            <person name="Yamazoe A."/>
            <person name="Fujita N."/>
        </authorList>
    </citation>
    <scope>NUCLEOTIDE SEQUENCE [LARGE SCALE GENOMIC DNA]</scope>
    <source>
        <strain evidence="1 2">NBRC 13257</strain>
    </source>
</reference>
<protein>
    <submittedName>
        <fullName evidence="1">Uncharacterized protein</fullName>
    </submittedName>
</protein>